<feature type="transmembrane region" description="Helical" evidence="5">
    <location>
        <begin position="12"/>
        <end position="37"/>
    </location>
</feature>
<dbReference type="GO" id="GO:0004497">
    <property type="term" value="F:monooxygenase activity"/>
    <property type="evidence" value="ECO:0007669"/>
    <property type="project" value="InterPro"/>
</dbReference>
<keyword evidence="7" id="KW-1185">Reference proteome</keyword>
<dbReference type="GO" id="GO:0020037">
    <property type="term" value="F:heme binding"/>
    <property type="evidence" value="ECO:0007669"/>
    <property type="project" value="InterPro"/>
</dbReference>
<feature type="binding site" description="axial binding residue" evidence="3">
    <location>
        <position position="600"/>
    </location>
    <ligand>
        <name>heme</name>
        <dbReference type="ChEBI" id="CHEBI:30413"/>
    </ligand>
    <ligandPart>
        <name>Fe</name>
        <dbReference type="ChEBI" id="CHEBI:18248"/>
    </ligandPart>
</feature>
<dbReference type="PANTHER" id="PTHR24305:SF166">
    <property type="entry name" value="CYTOCHROME P450 12A4, MITOCHONDRIAL-RELATED"/>
    <property type="match status" value="1"/>
</dbReference>
<reference evidence="6" key="2">
    <citation type="journal article" date="2019" name="IMA Fungus">
        <title>Genome sequencing and comparison of five Tilletia species to identify candidate genes for the detection of regulated species infecting wheat.</title>
        <authorList>
            <person name="Nguyen H.D.T."/>
            <person name="Sultana T."/>
            <person name="Kesanakurti P."/>
            <person name="Hambleton S."/>
        </authorList>
    </citation>
    <scope>NUCLEOTIDE SEQUENCE</scope>
    <source>
        <strain evidence="6">DAOMC 236416</strain>
    </source>
</reference>
<dbReference type="AlphaFoldDB" id="A0A177T7U7"/>
<dbReference type="PANTHER" id="PTHR24305">
    <property type="entry name" value="CYTOCHROME P450"/>
    <property type="match status" value="1"/>
</dbReference>
<keyword evidence="3" id="KW-0349">Heme</keyword>
<keyword evidence="3" id="KW-0408">Iron</keyword>
<keyword evidence="3" id="KW-0479">Metal-binding</keyword>
<evidence type="ECO:0000256" key="4">
    <source>
        <dbReference type="SAM" id="MobiDB-lite"/>
    </source>
</evidence>
<dbReference type="Proteomes" id="UP000077521">
    <property type="component" value="Unassembled WGS sequence"/>
</dbReference>
<comment type="caution">
    <text evidence="6">The sequence shown here is derived from an EMBL/GenBank/DDBJ whole genome shotgun (WGS) entry which is preliminary data.</text>
</comment>
<feature type="compositionally biased region" description="Acidic residues" evidence="4">
    <location>
        <begin position="439"/>
        <end position="450"/>
    </location>
</feature>
<dbReference type="PRINTS" id="PR00385">
    <property type="entry name" value="P450"/>
</dbReference>
<evidence type="ECO:0000313" key="6">
    <source>
        <dbReference type="EMBL" id="KAE8250685.1"/>
    </source>
</evidence>
<keyword evidence="5" id="KW-0472">Membrane</keyword>
<dbReference type="EMBL" id="LWDF02000298">
    <property type="protein sequence ID" value="KAE8250685.1"/>
    <property type="molecule type" value="Genomic_DNA"/>
</dbReference>
<protein>
    <submittedName>
        <fullName evidence="6">Uncharacterized protein</fullName>
    </submittedName>
</protein>
<name>A0A177T7U7_9BASI</name>
<dbReference type="PRINTS" id="PR00463">
    <property type="entry name" value="EP450I"/>
</dbReference>
<evidence type="ECO:0000313" key="7">
    <source>
        <dbReference type="Proteomes" id="UP000077521"/>
    </source>
</evidence>
<evidence type="ECO:0000256" key="3">
    <source>
        <dbReference type="PIRSR" id="PIRSR602401-1"/>
    </source>
</evidence>
<organism evidence="6 7">
    <name type="scientific">Tilletia indica</name>
    <dbReference type="NCBI Taxonomy" id="43049"/>
    <lineage>
        <taxon>Eukaryota</taxon>
        <taxon>Fungi</taxon>
        <taxon>Dikarya</taxon>
        <taxon>Basidiomycota</taxon>
        <taxon>Ustilaginomycotina</taxon>
        <taxon>Exobasidiomycetes</taxon>
        <taxon>Tilletiales</taxon>
        <taxon>Tilletiaceae</taxon>
        <taxon>Tilletia</taxon>
    </lineage>
</organism>
<keyword evidence="5" id="KW-1133">Transmembrane helix</keyword>
<comment type="cofactor">
    <cofactor evidence="3">
        <name>heme</name>
        <dbReference type="ChEBI" id="CHEBI:30413"/>
    </cofactor>
</comment>
<dbReference type="Pfam" id="PF00067">
    <property type="entry name" value="p450"/>
    <property type="match status" value="2"/>
</dbReference>
<evidence type="ECO:0000256" key="1">
    <source>
        <dbReference type="ARBA" id="ARBA00010617"/>
    </source>
</evidence>
<evidence type="ECO:0000256" key="5">
    <source>
        <dbReference type="SAM" id="Phobius"/>
    </source>
</evidence>
<dbReference type="InterPro" id="IPR002401">
    <property type="entry name" value="Cyt_P450_E_grp-I"/>
</dbReference>
<dbReference type="SUPFAM" id="SSF48264">
    <property type="entry name" value="Cytochrome P450"/>
    <property type="match status" value="1"/>
</dbReference>
<feature type="region of interest" description="Disordered" evidence="4">
    <location>
        <begin position="437"/>
        <end position="466"/>
    </location>
</feature>
<reference evidence="6" key="1">
    <citation type="submission" date="2016-04" db="EMBL/GenBank/DDBJ databases">
        <authorList>
            <person name="Nguyen H.D."/>
            <person name="Samba Siva P."/>
            <person name="Cullis J."/>
            <person name="Levesque C.A."/>
            <person name="Hambleton S."/>
        </authorList>
    </citation>
    <scope>NUCLEOTIDE SEQUENCE</scope>
    <source>
        <strain evidence="6">DAOMC 236416</strain>
    </source>
</reference>
<evidence type="ECO:0000256" key="2">
    <source>
        <dbReference type="ARBA" id="ARBA00023002"/>
    </source>
</evidence>
<dbReference type="InterPro" id="IPR001128">
    <property type="entry name" value="Cyt_P450"/>
</dbReference>
<dbReference type="InterPro" id="IPR050121">
    <property type="entry name" value="Cytochrome_P450_monoxygenase"/>
</dbReference>
<sequence length="660" mass="72541">MAWSLTKIALLAPLGLIALVFLGISIFIGNLLVGIFYRYLVGEYFNNPVGHIPKVKHTGSILSTIFMGDFAAIKAAAPAAQHIEWMAELGPVYRYRHAFFVQRVLLADPKAMLWLTTQQNSYKFPKPEHTSAFLAAMIGHGLVASDGDAHKRQRRVLAPAFSPACVRELQPSMDMHGARLVHKLRALIKFCDDRRSADAKINSSASDPSTAFKAHTSTNMAGETAEDRAHTVKLPAGSAVIDVLFWGSRAALDVIGDVGFKYNFDALNKGHADPVADACNKTVAACMEVDLVQALTIILSENKGFKWLRKIPTKANRSLKHSRQVTQVEARRIVAKGKAEVQAEMAQMGTTDKSAFDEGSIAGLGSSKSIFNRMIRANMATDVKESERLSDHELEEQLITLILAGHETSATGLSWGLDLMAKNPAAQEKLRKELQEALREEEDVEEEEKAEADGVGNGNGYSNTGGNYTCPLPSKTRGKLNFKDIHALPYLDAVMKEVIRLAPSITSTVRQATEDAVIPLSKAYPKAGKAGKKGETFDSVFIPKGAEIFIPIQVIQASPEIWGEDALDFKPERWFNVPQSAQDTQLPNQLFAFLTGPRSCIGQRMAVSEMKILLAHVVLNFKMECVPGYEFDARQRIVTRAFVKGQEEYGTRMPLIFTPV</sequence>
<dbReference type="Gene3D" id="1.10.630.10">
    <property type="entry name" value="Cytochrome P450"/>
    <property type="match status" value="1"/>
</dbReference>
<dbReference type="InterPro" id="IPR036396">
    <property type="entry name" value="Cyt_P450_sf"/>
</dbReference>
<dbReference type="GO" id="GO:0016705">
    <property type="term" value="F:oxidoreductase activity, acting on paired donors, with incorporation or reduction of molecular oxygen"/>
    <property type="evidence" value="ECO:0007669"/>
    <property type="project" value="InterPro"/>
</dbReference>
<proteinExistence type="inferred from homology"/>
<keyword evidence="5" id="KW-0812">Transmembrane</keyword>
<accession>A0A177T7U7</accession>
<gene>
    <name evidence="6" type="ORF">A4X13_0g4493</name>
</gene>
<keyword evidence="2" id="KW-0560">Oxidoreductase</keyword>
<comment type="similarity">
    <text evidence="1">Belongs to the cytochrome P450 family.</text>
</comment>
<dbReference type="GO" id="GO:0005506">
    <property type="term" value="F:iron ion binding"/>
    <property type="evidence" value="ECO:0007669"/>
    <property type="project" value="InterPro"/>
</dbReference>